<feature type="region of interest" description="Disordered" evidence="1">
    <location>
        <begin position="158"/>
        <end position="206"/>
    </location>
</feature>
<name>A0AA39VZZ2_ACESA</name>
<dbReference type="Proteomes" id="UP001168877">
    <property type="component" value="Unassembled WGS sequence"/>
</dbReference>
<protein>
    <submittedName>
        <fullName evidence="2">Uncharacterized protein</fullName>
    </submittedName>
</protein>
<reference evidence="2" key="1">
    <citation type="journal article" date="2022" name="Plant J.">
        <title>Strategies of tolerance reflected in two North American maple genomes.</title>
        <authorList>
            <person name="McEvoy S.L."/>
            <person name="Sezen U.U."/>
            <person name="Trouern-Trend A."/>
            <person name="McMahon S.M."/>
            <person name="Schaberg P.G."/>
            <person name="Yang J."/>
            <person name="Wegrzyn J.L."/>
            <person name="Swenson N.G."/>
        </authorList>
    </citation>
    <scope>NUCLEOTIDE SEQUENCE</scope>
    <source>
        <strain evidence="2">NS2018</strain>
    </source>
</reference>
<accession>A0AA39VZZ2</accession>
<sequence length="252" mass="28904">MAEEVHQKYEFIDTYDPIFRGPFITESESESPKHQYFDEYANQLKATEGFHVDLIPIPSVCCTWILPYDVNSKLTIVAANAAIKEFNRLKGADLQLFKLLNSNTKMTSRVLFFLTFQCSDGFFYEAKIYKGVIGDNELVMFRPSKFWPRKDKYTIEEEGSAEPAGSQIIGNKRKKKDKVTSKVGGAEPEGSPIIGKKRKSNQTKSLAEVRQKCYKVAVDADEGWQRNVEIRKSRILESLKKKQREGLQQQQQ</sequence>
<dbReference type="AlphaFoldDB" id="A0AA39VZZ2"/>
<dbReference type="SUPFAM" id="SSF54403">
    <property type="entry name" value="Cystatin/monellin"/>
    <property type="match status" value="1"/>
</dbReference>
<comment type="caution">
    <text evidence="2">The sequence shown here is derived from an EMBL/GenBank/DDBJ whole genome shotgun (WGS) entry which is preliminary data.</text>
</comment>
<organism evidence="2 3">
    <name type="scientific">Acer saccharum</name>
    <name type="common">Sugar maple</name>
    <dbReference type="NCBI Taxonomy" id="4024"/>
    <lineage>
        <taxon>Eukaryota</taxon>
        <taxon>Viridiplantae</taxon>
        <taxon>Streptophyta</taxon>
        <taxon>Embryophyta</taxon>
        <taxon>Tracheophyta</taxon>
        <taxon>Spermatophyta</taxon>
        <taxon>Magnoliopsida</taxon>
        <taxon>eudicotyledons</taxon>
        <taxon>Gunneridae</taxon>
        <taxon>Pentapetalae</taxon>
        <taxon>rosids</taxon>
        <taxon>malvids</taxon>
        <taxon>Sapindales</taxon>
        <taxon>Sapindaceae</taxon>
        <taxon>Hippocastanoideae</taxon>
        <taxon>Acereae</taxon>
        <taxon>Acer</taxon>
    </lineage>
</organism>
<evidence type="ECO:0000256" key="1">
    <source>
        <dbReference type="SAM" id="MobiDB-lite"/>
    </source>
</evidence>
<keyword evidence="3" id="KW-1185">Reference proteome</keyword>
<dbReference type="EMBL" id="JAUESC010000003">
    <property type="protein sequence ID" value="KAK0599097.1"/>
    <property type="molecule type" value="Genomic_DNA"/>
</dbReference>
<gene>
    <name evidence="2" type="ORF">LWI29_002352</name>
</gene>
<evidence type="ECO:0000313" key="3">
    <source>
        <dbReference type="Proteomes" id="UP001168877"/>
    </source>
</evidence>
<dbReference type="Gene3D" id="3.10.450.10">
    <property type="match status" value="1"/>
</dbReference>
<reference evidence="2" key="2">
    <citation type="submission" date="2023-06" db="EMBL/GenBank/DDBJ databases">
        <authorList>
            <person name="Swenson N.G."/>
            <person name="Wegrzyn J.L."/>
            <person name="Mcevoy S.L."/>
        </authorList>
    </citation>
    <scope>NUCLEOTIDE SEQUENCE</scope>
    <source>
        <strain evidence="2">NS2018</strain>
        <tissue evidence="2">Leaf</tissue>
    </source>
</reference>
<evidence type="ECO:0000313" key="2">
    <source>
        <dbReference type="EMBL" id="KAK0599097.1"/>
    </source>
</evidence>
<dbReference type="InterPro" id="IPR046350">
    <property type="entry name" value="Cystatin_sf"/>
</dbReference>
<proteinExistence type="predicted"/>